<dbReference type="SUPFAM" id="SSF48264">
    <property type="entry name" value="Cytochrome P450"/>
    <property type="match status" value="1"/>
</dbReference>
<keyword evidence="4" id="KW-1185">Reference proteome</keyword>
<gene>
    <name evidence="3" type="ORF">HL667_06870</name>
</gene>
<protein>
    <submittedName>
        <fullName evidence="3">Cytochrome P450</fullName>
    </submittedName>
</protein>
<evidence type="ECO:0000256" key="1">
    <source>
        <dbReference type="ARBA" id="ARBA00001971"/>
    </source>
</evidence>
<dbReference type="PANTHER" id="PTHR46696">
    <property type="entry name" value="P450, PUTATIVE (EUROFUNG)-RELATED"/>
    <property type="match status" value="1"/>
</dbReference>
<evidence type="ECO:0000313" key="4">
    <source>
        <dbReference type="Proteomes" id="UP000886476"/>
    </source>
</evidence>
<feature type="non-terminal residue" evidence="3">
    <location>
        <position position="1"/>
    </location>
</feature>
<sequence>GNGPHHCAGAHLSRRTVGAILLPMLFERFPRMELVDAASVRWHGFGFRGPLNLPVRL</sequence>
<comment type="cofactor">
    <cofactor evidence="1">
        <name>heme</name>
        <dbReference type="ChEBI" id="CHEBI:30413"/>
    </cofactor>
</comment>
<dbReference type="Proteomes" id="UP000886476">
    <property type="component" value="Unassembled WGS sequence"/>
</dbReference>
<dbReference type="PANTHER" id="PTHR46696:SF1">
    <property type="entry name" value="CYTOCHROME P450 YJIB-RELATED"/>
    <property type="match status" value="1"/>
</dbReference>
<accession>A0ABX2C8X3</accession>
<name>A0ABX2C8X3_9BRAD</name>
<dbReference type="Gene3D" id="1.10.630.10">
    <property type="entry name" value="Cytochrome P450"/>
    <property type="match status" value="1"/>
</dbReference>
<reference evidence="3" key="1">
    <citation type="submission" date="2020-05" db="EMBL/GenBank/DDBJ databases">
        <title>Nod-independent and nitrogen-fixing Bradyrhizobium aeschynomene sp. nov. isolated from nodules of Aeschynomene indica.</title>
        <authorList>
            <person name="Zhang Z."/>
        </authorList>
    </citation>
    <scope>NUCLEOTIDE SEQUENCE</scope>
    <source>
        <strain evidence="3">83012</strain>
    </source>
</reference>
<proteinExistence type="inferred from homology"/>
<dbReference type="EMBL" id="JABFDN010000002">
    <property type="protein sequence ID" value="NPU64712.1"/>
    <property type="molecule type" value="Genomic_DNA"/>
</dbReference>
<dbReference type="InterPro" id="IPR036396">
    <property type="entry name" value="Cyt_P450_sf"/>
</dbReference>
<organism evidence="3 4">
    <name type="scientific">Bradyrhizobium aeschynomenes</name>
    <dbReference type="NCBI Taxonomy" id="2734909"/>
    <lineage>
        <taxon>Bacteria</taxon>
        <taxon>Pseudomonadati</taxon>
        <taxon>Pseudomonadota</taxon>
        <taxon>Alphaproteobacteria</taxon>
        <taxon>Hyphomicrobiales</taxon>
        <taxon>Nitrobacteraceae</taxon>
        <taxon>Bradyrhizobium</taxon>
    </lineage>
</organism>
<evidence type="ECO:0000256" key="2">
    <source>
        <dbReference type="ARBA" id="ARBA00010617"/>
    </source>
</evidence>
<evidence type="ECO:0000313" key="3">
    <source>
        <dbReference type="EMBL" id="NPU64712.1"/>
    </source>
</evidence>
<comment type="caution">
    <text evidence="3">The sequence shown here is derived from an EMBL/GenBank/DDBJ whole genome shotgun (WGS) entry which is preliminary data.</text>
</comment>
<comment type="similarity">
    <text evidence="2">Belongs to the cytochrome P450 family.</text>
</comment>